<dbReference type="eggNOG" id="KOG3194">
    <property type="taxonomic scope" value="Eukaryota"/>
</dbReference>
<dbReference type="PANTHER" id="PTHR10870:SF0">
    <property type="entry name" value="CELL CYCLE CHECKPOINT PROTEIN RAD1"/>
    <property type="match status" value="1"/>
</dbReference>
<evidence type="ECO:0000256" key="3">
    <source>
        <dbReference type="ARBA" id="ARBA00022763"/>
    </source>
</evidence>
<keyword evidence="8" id="KW-1185">Reference proteome</keyword>
<dbReference type="VEuPathDB" id="FungiDB:MCYG_01136"/>
<evidence type="ECO:0000256" key="2">
    <source>
        <dbReference type="ARBA" id="ARBA00010991"/>
    </source>
</evidence>
<dbReference type="HOGENOM" id="CLU_035332_0_0_1"/>
<dbReference type="GeneID" id="9228493"/>
<dbReference type="Proteomes" id="UP000002035">
    <property type="component" value="Unassembled WGS sequence"/>
</dbReference>
<comment type="similarity">
    <text evidence="2">Belongs to the rad1 family.</text>
</comment>
<dbReference type="InterPro" id="IPR003021">
    <property type="entry name" value="Rad1_Rec1_Rad17"/>
</dbReference>
<dbReference type="OrthoDB" id="337581at2759"/>
<evidence type="ECO:0000256" key="6">
    <source>
        <dbReference type="SAM" id="Phobius"/>
    </source>
</evidence>
<evidence type="ECO:0000313" key="8">
    <source>
        <dbReference type="Proteomes" id="UP000002035"/>
    </source>
</evidence>
<keyword evidence="6" id="KW-0812">Transmembrane</keyword>
<dbReference type="PRINTS" id="PR01245">
    <property type="entry name" value="RAD1REC1"/>
</dbReference>
<keyword evidence="4" id="KW-0234">DNA repair</keyword>
<dbReference type="FunFam" id="3.70.10.10:FF:000014">
    <property type="entry name" value="DNA repair protein Rad1, putative"/>
    <property type="match status" value="1"/>
</dbReference>
<dbReference type="GO" id="GO:0030896">
    <property type="term" value="C:checkpoint clamp complex"/>
    <property type="evidence" value="ECO:0007669"/>
    <property type="project" value="TreeGrafter"/>
</dbReference>
<feature type="transmembrane region" description="Helical" evidence="6">
    <location>
        <begin position="41"/>
        <end position="65"/>
    </location>
</feature>
<dbReference type="AlphaFoldDB" id="C5FEV4"/>
<protein>
    <submittedName>
        <fullName evidence="7">Checkpoint clamp complex protein Rad1</fullName>
    </submittedName>
</protein>
<evidence type="ECO:0000256" key="5">
    <source>
        <dbReference type="ARBA" id="ARBA00023242"/>
    </source>
</evidence>
<organism evidence="7 8">
    <name type="scientific">Arthroderma otae (strain ATCC MYA-4605 / CBS 113480)</name>
    <name type="common">Microsporum canis</name>
    <dbReference type="NCBI Taxonomy" id="554155"/>
    <lineage>
        <taxon>Eukaryota</taxon>
        <taxon>Fungi</taxon>
        <taxon>Dikarya</taxon>
        <taxon>Ascomycota</taxon>
        <taxon>Pezizomycotina</taxon>
        <taxon>Eurotiomycetes</taxon>
        <taxon>Eurotiomycetidae</taxon>
        <taxon>Onygenales</taxon>
        <taxon>Arthrodermataceae</taxon>
        <taxon>Microsporum</taxon>
    </lineage>
</organism>
<reference evidence="8" key="1">
    <citation type="journal article" date="2012" name="MBio">
        <title>Comparative genome analysis of Trichophyton rubrum and related dermatophytes reveals candidate genes involved in infection.</title>
        <authorList>
            <person name="Martinez D.A."/>
            <person name="Oliver B.G."/>
            <person name="Graeser Y."/>
            <person name="Goldberg J.M."/>
            <person name="Li W."/>
            <person name="Martinez-Rossi N.M."/>
            <person name="Monod M."/>
            <person name="Shelest E."/>
            <person name="Barton R.C."/>
            <person name="Birch E."/>
            <person name="Brakhage A.A."/>
            <person name="Chen Z."/>
            <person name="Gurr S.J."/>
            <person name="Heiman D."/>
            <person name="Heitman J."/>
            <person name="Kosti I."/>
            <person name="Rossi A."/>
            <person name="Saif S."/>
            <person name="Samalova M."/>
            <person name="Saunders C.W."/>
            <person name="Shea T."/>
            <person name="Summerbell R.C."/>
            <person name="Xu J."/>
            <person name="Young S."/>
            <person name="Zeng Q."/>
            <person name="Birren B.W."/>
            <person name="Cuomo C.A."/>
            <person name="White T.C."/>
        </authorList>
    </citation>
    <scope>NUCLEOTIDE SEQUENCE [LARGE SCALE GENOMIC DNA]</scope>
    <source>
        <strain evidence="8">ATCC MYA-4605 / CBS 113480</strain>
    </source>
</reference>
<evidence type="ECO:0000256" key="4">
    <source>
        <dbReference type="ARBA" id="ARBA00023204"/>
    </source>
</evidence>
<sequence length="514" mass="55178">MSLEEVWRSAAGSPFYPTVSTNSQLLPAIVLLLADRSALNIAILGVPASLAFGFGSVFMICAVGVKLACPTAINKLVFYSLCLPAAASMDTSSAPVLSAVSTSAEQLYTLLKCIGFSRQASVQITPQGIRFSVEEGRVLQGLAFLDKALFTSYIFNVRNVYNGVTQPEEDGDFFDTSLYPRFTISLSALLETLQIFGISDSSQGTNQMINTANTQSINAFSTPALGMSRSCTIGYRRKGSPLCITLAEAGVTTTCELTTYELEDSSLDSTPGEFDIPLQRDAIVFKIIMRSTWLHNAIIELDSTSPTVLSLSASPNKAPYFALSGSGGPFSESIVEFAIDKESDVVDHAYKSFNEDGSSRQPRRGKLAPTVTETFLVEPPTSKSRIKQRYRFSLVRKALGAMGTSSKVSIRGDKQGILSLQFMIELGDRGNADAAGPSIQNATRTATGNVSFIDFRFVPLLDEDEENEGSTCLSASDKTVISLKPGAAGQGGKCQYGFGNTILRSTSNMENEVT</sequence>
<keyword evidence="6" id="KW-1133">Transmembrane helix</keyword>
<accession>C5FEV4</accession>
<feature type="transmembrane region" description="Helical" evidence="6">
    <location>
        <begin position="15"/>
        <end position="34"/>
    </location>
</feature>
<evidence type="ECO:0000256" key="1">
    <source>
        <dbReference type="ARBA" id="ARBA00004123"/>
    </source>
</evidence>
<keyword evidence="3" id="KW-0227">DNA damage</keyword>
<dbReference type="EMBL" id="DS995701">
    <property type="protein sequence ID" value="EEQ28248.1"/>
    <property type="molecule type" value="Genomic_DNA"/>
</dbReference>
<dbReference type="Gene3D" id="3.70.10.10">
    <property type="match status" value="1"/>
</dbReference>
<dbReference type="PANTHER" id="PTHR10870">
    <property type="entry name" value="CELL CYCLE CHECKPOINT PROTEIN RAD1"/>
    <property type="match status" value="1"/>
</dbReference>
<name>C5FEV4_ARTOC</name>
<gene>
    <name evidence="7" type="ORF">MCYG_01136</name>
</gene>
<dbReference type="OMA" id="IKTTCEL"/>
<dbReference type="GO" id="GO:0006281">
    <property type="term" value="P:DNA repair"/>
    <property type="evidence" value="ECO:0007669"/>
    <property type="project" value="UniProtKB-KW"/>
</dbReference>
<keyword evidence="5" id="KW-0539">Nucleus</keyword>
<evidence type="ECO:0000313" key="7">
    <source>
        <dbReference type="EMBL" id="EEQ28248.1"/>
    </source>
</evidence>
<proteinExistence type="inferred from homology"/>
<dbReference type="Pfam" id="PF02144">
    <property type="entry name" value="Rad1"/>
    <property type="match status" value="1"/>
</dbReference>
<dbReference type="STRING" id="554155.C5FEV4"/>
<keyword evidence="6" id="KW-0472">Membrane</keyword>
<dbReference type="GO" id="GO:0000077">
    <property type="term" value="P:DNA damage checkpoint signaling"/>
    <property type="evidence" value="ECO:0007669"/>
    <property type="project" value="InterPro"/>
</dbReference>
<dbReference type="RefSeq" id="XP_002851032.1">
    <property type="nucleotide sequence ID" value="XM_002850986.1"/>
</dbReference>
<comment type="subcellular location">
    <subcellularLocation>
        <location evidence="1">Nucleus</location>
    </subcellularLocation>
</comment>